<evidence type="ECO:0000313" key="1">
    <source>
        <dbReference type="EMBL" id="GFO68034.1"/>
    </source>
</evidence>
<comment type="caution">
    <text evidence="1">The sequence shown here is derived from an EMBL/GenBank/DDBJ whole genome shotgun (WGS) entry which is preliminary data.</text>
</comment>
<proteinExistence type="predicted"/>
<sequence>MVVYLKKDDKIHYLSGHVVPQVGNLFVDMLTMTLDIPEEDHAKTMAGFQKTKESGDGKPFSKTAYSHNLKLSSENEADILIHCKPTIAKQTGNKYRFFRIEFNPSKANLDNLKKNIDLILPGGYAKLMKDGIVTRIDLAVDALYLDATDIVASHPKIKVEKHYAHNGVIETKYLGAPSSSKQIVLYDKLAEIKHRNSKKGKAFKIPVPGEKIFRIEHRFFKLGCTLKDVASLPNPFTDLTLIAYPGSKSTKSQDPLWTLFLSACRFEGVPTALNHLNAERQEEFKKRLDTEGRSDWWKPEAVWQGLPLAINKIISVKGYLPSLPSLKS</sequence>
<dbReference type="EMBL" id="BLXZ01000003">
    <property type="protein sequence ID" value="GFO68034.1"/>
    <property type="molecule type" value="Genomic_DNA"/>
</dbReference>
<protein>
    <submittedName>
        <fullName evidence="1">Uncharacterized protein</fullName>
    </submittedName>
</protein>
<dbReference type="AlphaFoldDB" id="A0A6V8N7W2"/>
<keyword evidence="2" id="KW-1185">Reference proteome</keyword>
<organism evidence="1 2">
    <name type="scientific">Geomonas limicola</name>
    <dbReference type="NCBI Taxonomy" id="2740186"/>
    <lineage>
        <taxon>Bacteria</taxon>
        <taxon>Pseudomonadati</taxon>
        <taxon>Thermodesulfobacteriota</taxon>
        <taxon>Desulfuromonadia</taxon>
        <taxon>Geobacterales</taxon>
        <taxon>Geobacteraceae</taxon>
        <taxon>Geomonas</taxon>
    </lineage>
</organism>
<name>A0A6V8N7W2_9BACT</name>
<evidence type="ECO:0000313" key="2">
    <source>
        <dbReference type="Proteomes" id="UP000587586"/>
    </source>
</evidence>
<dbReference type="Proteomes" id="UP000587586">
    <property type="component" value="Unassembled WGS sequence"/>
</dbReference>
<gene>
    <name evidence="1" type="ORF">GMLC_16130</name>
</gene>
<reference evidence="2" key="1">
    <citation type="submission" date="2020-06" db="EMBL/GenBank/DDBJ databases">
        <title>Draft genomic sequecing of Geomonas sp. Red745.</title>
        <authorList>
            <person name="Itoh H."/>
            <person name="Xu Z.X."/>
            <person name="Ushijima N."/>
            <person name="Masuda Y."/>
            <person name="Shiratori Y."/>
            <person name="Senoo K."/>
        </authorList>
    </citation>
    <scope>NUCLEOTIDE SEQUENCE [LARGE SCALE GENOMIC DNA]</scope>
    <source>
        <strain evidence="2">Red745</strain>
    </source>
</reference>
<accession>A0A6V8N7W2</accession>